<sequence>MKEAEFAGIQVQEKHFSSNAKGLCKGAKIAINYKINNREKLCVLAEELGHYYTTVGNILDQSDTSNVKQEHKARAWAIDKLLPFEHFERAANAGCRTPSDVAEFLDLDEEFVRASMSHYERKLGMEFPIRRDD</sequence>
<proteinExistence type="predicted"/>
<dbReference type="EMBL" id="CP048649">
    <property type="protein sequence ID" value="QIB68633.1"/>
    <property type="molecule type" value="Genomic_DNA"/>
</dbReference>
<gene>
    <name evidence="2" type="ORF">Ami103574_04550</name>
</gene>
<keyword evidence="3" id="KW-1185">Reference proteome</keyword>
<protein>
    <submittedName>
        <fullName evidence="2">ImmA/IrrE family metallo-endopeptidase</fullName>
    </submittedName>
</protein>
<reference evidence="2 3" key="1">
    <citation type="submission" date="2020-02" db="EMBL/GenBank/DDBJ databases">
        <authorList>
            <person name="Kim Y.B."/>
            <person name="Roh S.W."/>
        </authorList>
    </citation>
    <scope>NUCLEOTIDE SEQUENCE [LARGE SCALE GENOMIC DNA]</scope>
    <source>
        <strain evidence="2 3">DSM 103574</strain>
    </source>
</reference>
<evidence type="ECO:0000259" key="1">
    <source>
        <dbReference type="Pfam" id="PF06114"/>
    </source>
</evidence>
<dbReference type="RefSeq" id="WP_163065496.1">
    <property type="nucleotide sequence ID" value="NZ_CP048649.1"/>
</dbReference>
<evidence type="ECO:0000313" key="3">
    <source>
        <dbReference type="Proteomes" id="UP000466848"/>
    </source>
</evidence>
<name>A0A858BRU9_9FIRM</name>
<evidence type="ECO:0000313" key="2">
    <source>
        <dbReference type="EMBL" id="QIB68633.1"/>
    </source>
</evidence>
<dbReference type="Proteomes" id="UP000466848">
    <property type="component" value="Chromosome"/>
</dbReference>
<dbReference type="AlphaFoldDB" id="A0A858BRU9"/>
<accession>A0A858BRU9</accession>
<feature type="domain" description="IrrE N-terminal-like" evidence="1">
    <location>
        <begin position="8"/>
        <end position="113"/>
    </location>
</feature>
<organism evidence="2 3">
    <name type="scientific">Aminipila butyrica</name>
    <dbReference type="NCBI Taxonomy" id="433296"/>
    <lineage>
        <taxon>Bacteria</taxon>
        <taxon>Bacillati</taxon>
        <taxon>Bacillota</taxon>
        <taxon>Clostridia</taxon>
        <taxon>Peptostreptococcales</taxon>
        <taxon>Anaerovoracaceae</taxon>
        <taxon>Aminipila</taxon>
    </lineage>
</organism>
<dbReference type="InterPro" id="IPR010359">
    <property type="entry name" value="IrrE_HExxH"/>
</dbReference>
<dbReference type="Pfam" id="PF06114">
    <property type="entry name" value="Peptidase_M78"/>
    <property type="match status" value="1"/>
</dbReference>
<dbReference type="KEGG" id="abut:Ami103574_04550"/>